<reference evidence="2 3" key="1">
    <citation type="submission" date="2015-12" db="EMBL/GenBank/DDBJ databases">
        <title>Draft genome sequence of Moniliophthora roreri, the causal agent of frosty pod rot of cacao.</title>
        <authorList>
            <person name="Aime M.C."/>
            <person name="Diaz-Valderrama J.R."/>
            <person name="Kijpornyongpan T."/>
            <person name="Phillips-Mora W."/>
        </authorList>
    </citation>
    <scope>NUCLEOTIDE SEQUENCE [LARGE SCALE GENOMIC DNA]</scope>
    <source>
        <strain evidence="2 3">MCA 2952</strain>
    </source>
</reference>
<name>A0A0W0FQ13_MONRR</name>
<accession>A0A0W0FQ13</accession>
<proteinExistence type="predicted"/>
<organism evidence="2 3">
    <name type="scientific">Moniliophthora roreri</name>
    <name type="common">Frosty pod rot fungus</name>
    <name type="synonym">Monilia roreri</name>
    <dbReference type="NCBI Taxonomy" id="221103"/>
    <lineage>
        <taxon>Eukaryota</taxon>
        <taxon>Fungi</taxon>
        <taxon>Dikarya</taxon>
        <taxon>Basidiomycota</taxon>
        <taxon>Agaricomycotina</taxon>
        <taxon>Agaricomycetes</taxon>
        <taxon>Agaricomycetidae</taxon>
        <taxon>Agaricales</taxon>
        <taxon>Marasmiineae</taxon>
        <taxon>Marasmiaceae</taxon>
        <taxon>Moniliophthora</taxon>
    </lineage>
</organism>
<feature type="region of interest" description="Disordered" evidence="1">
    <location>
        <begin position="44"/>
        <end position="65"/>
    </location>
</feature>
<feature type="region of interest" description="Disordered" evidence="1">
    <location>
        <begin position="1"/>
        <end position="23"/>
    </location>
</feature>
<protein>
    <submittedName>
        <fullName evidence="2">Uncharacterized protein</fullName>
    </submittedName>
</protein>
<evidence type="ECO:0000313" key="2">
    <source>
        <dbReference type="EMBL" id="KTB38416.1"/>
    </source>
</evidence>
<dbReference type="EMBL" id="LATX01001763">
    <property type="protein sequence ID" value="KTB38416.1"/>
    <property type="molecule type" value="Genomic_DNA"/>
</dbReference>
<dbReference type="Proteomes" id="UP000054988">
    <property type="component" value="Unassembled WGS sequence"/>
</dbReference>
<dbReference type="AlphaFoldDB" id="A0A0W0FQ13"/>
<gene>
    <name evidence="2" type="ORF">WG66_8983</name>
</gene>
<evidence type="ECO:0000256" key="1">
    <source>
        <dbReference type="SAM" id="MobiDB-lite"/>
    </source>
</evidence>
<evidence type="ECO:0000313" key="3">
    <source>
        <dbReference type="Proteomes" id="UP000054988"/>
    </source>
</evidence>
<sequence length="65" mass="7210">MHFKGADSLFKKPATLTSNPQTKPKKLFEVENLMTLKQACLSEYQEAQAPPVPESTTKGSQVDED</sequence>
<comment type="caution">
    <text evidence="2">The sequence shown here is derived from an EMBL/GenBank/DDBJ whole genome shotgun (WGS) entry which is preliminary data.</text>
</comment>
<feature type="compositionally biased region" description="Polar residues" evidence="1">
    <location>
        <begin position="54"/>
        <end position="65"/>
    </location>
</feature>